<dbReference type="AlphaFoldDB" id="A0AAU7DUM0"/>
<evidence type="ECO:0000313" key="2">
    <source>
        <dbReference type="EMBL" id="XBH21877.1"/>
    </source>
</evidence>
<dbReference type="InterPro" id="IPR011335">
    <property type="entry name" value="Restrct_endonuc-II-like"/>
</dbReference>
<name>A0AAU7DUM0_9MICO</name>
<sequence length="303" mass="34414">MTNRHPPSWRPRISARQAGAFTRAQAIAEGLNKRQVAYRLESGIFCKVAGIGLRHRQDPVTPAMLAHAAHLTWPDTVLAGPTAAMVLGAPLRLHNAHVISQFRRKPQMHLIPHEFKILPWERDSWRGLPITTLSRSLIDAFVVLPKQDAQALFVWAHTHDRIDTADLELHLEHFPGRWGNTRLRQFLAQAHTGVMSPAEALAHDILRRSNLTGWKPDVTIRDGLGIIARVDVLFPTERVVVEIDGRRFHGSDRFQADRTRDNRLQNAGYLVLRFTWQDLTTRQGMVITQIRQALAQRTPGFRA</sequence>
<dbReference type="InterPro" id="IPR007569">
    <property type="entry name" value="DUF559"/>
</dbReference>
<dbReference type="Gene3D" id="3.40.960.10">
    <property type="entry name" value="VSR Endonuclease"/>
    <property type="match status" value="1"/>
</dbReference>
<protein>
    <submittedName>
        <fullName evidence="2">DUF559 domain-containing protein</fullName>
    </submittedName>
</protein>
<dbReference type="EMBL" id="CP146203">
    <property type="protein sequence ID" value="XBH21877.1"/>
    <property type="molecule type" value="Genomic_DNA"/>
</dbReference>
<dbReference type="SUPFAM" id="SSF52980">
    <property type="entry name" value="Restriction endonuclease-like"/>
    <property type="match status" value="1"/>
</dbReference>
<accession>A0AAU7DUM0</accession>
<dbReference type="Pfam" id="PF04480">
    <property type="entry name" value="DUF559"/>
    <property type="match status" value="1"/>
</dbReference>
<reference evidence="2" key="1">
    <citation type="submission" date="2024-02" db="EMBL/GenBank/DDBJ databases">
        <title>Tomenella chthoni gen. nov. sp. nov., a member of the family Jonesiaceae isolated from bat guano.</title>
        <authorList>
            <person name="Miller S.L."/>
            <person name="King J."/>
            <person name="Sankaranarayanan K."/>
            <person name="Lawson P.A."/>
        </authorList>
    </citation>
    <scope>NUCLEOTIDE SEQUENCE</scope>
    <source>
        <strain evidence="2">BS-20</strain>
    </source>
</reference>
<gene>
    <name evidence="2" type="ORF">V5R04_01220</name>
</gene>
<proteinExistence type="predicted"/>
<organism evidence="2">
    <name type="scientific">Jonesiaceae bacterium BS-20</name>
    <dbReference type="NCBI Taxonomy" id="3120821"/>
    <lineage>
        <taxon>Bacteria</taxon>
        <taxon>Bacillati</taxon>
        <taxon>Actinomycetota</taxon>
        <taxon>Actinomycetes</taxon>
        <taxon>Micrococcales</taxon>
        <taxon>Jonesiaceae</taxon>
    </lineage>
</organism>
<evidence type="ECO:0000259" key="1">
    <source>
        <dbReference type="Pfam" id="PF04480"/>
    </source>
</evidence>
<feature type="domain" description="DUF559" evidence="1">
    <location>
        <begin position="230"/>
        <end position="294"/>
    </location>
</feature>